<gene>
    <name evidence="2" type="ORF">THRCLA_05704</name>
</gene>
<dbReference type="Proteomes" id="UP000243217">
    <property type="component" value="Unassembled WGS sequence"/>
</dbReference>
<protein>
    <recommendedName>
        <fullName evidence="1">LYC1 C-terminal domain-containing protein</fullName>
    </recommendedName>
</protein>
<dbReference type="AlphaFoldDB" id="A0A1V9ZV09"/>
<dbReference type="Gene3D" id="3.40.630.30">
    <property type="match status" value="1"/>
</dbReference>
<comment type="caution">
    <text evidence="2">The sequence shown here is derived from an EMBL/GenBank/DDBJ whole genome shotgun (WGS) entry which is preliminary data.</text>
</comment>
<organism evidence="2 3">
    <name type="scientific">Thraustotheca clavata</name>
    <dbReference type="NCBI Taxonomy" id="74557"/>
    <lineage>
        <taxon>Eukaryota</taxon>
        <taxon>Sar</taxon>
        <taxon>Stramenopiles</taxon>
        <taxon>Oomycota</taxon>
        <taxon>Saprolegniomycetes</taxon>
        <taxon>Saprolegniales</taxon>
        <taxon>Achlyaceae</taxon>
        <taxon>Thraustotheca</taxon>
    </lineage>
</organism>
<evidence type="ECO:0000259" key="1">
    <source>
        <dbReference type="Pfam" id="PF22998"/>
    </source>
</evidence>
<proteinExistence type="predicted"/>
<dbReference type="STRING" id="74557.A0A1V9ZV09"/>
<dbReference type="InterPro" id="IPR055100">
    <property type="entry name" value="GNAT_LYC1-like"/>
</dbReference>
<name>A0A1V9ZV09_9STRA</name>
<dbReference type="EMBL" id="JNBS01001380">
    <property type="protein sequence ID" value="OQS01853.1"/>
    <property type="molecule type" value="Genomic_DNA"/>
</dbReference>
<accession>A0A1V9ZV09</accession>
<keyword evidence="3" id="KW-1185">Reference proteome</keyword>
<evidence type="ECO:0000313" key="3">
    <source>
        <dbReference type="Proteomes" id="UP000243217"/>
    </source>
</evidence>
<reference evidence="2 3" key="1">
    <citation type="journal article" date="2014" name="Genome Biol. Evol.">
        <title>The secreted proteins of Achlya hypogyna and Thraustotheca clavata identify the ancestral oomycete secretome and reveal gene acquisitions by horizontal gene transfer.</title>
        <authorList>
            <person name="Misner I."/>
            <person name="Blouin N."/>
            <person name="Leonard G."/>
            <person name="Richards T.A."/>
            <person name="Lane C.E."/>
        </authorList>
    </citation>
    <scope>NUCLEOTIDE SEQUENCE [LARGE SCALE GENOMIC DNA]</scope>
    <source>
        <strain evidence="2 3">ATCC 34112</strain>
    </source>
</reference>
<dbReference type="PANTHER" id="PTHR34815:SF2">
    <property type="entry name" value="N-ACETYLTRANSFERASE DOMAIN-CONTAINING PROTEIN"/>
    <property type="match status" value="1"/>
</dbReference>
<dbReference type="OrthoDB" id="2020070at2759"/>
<evidence type="ECO:0000313" key="2">
    <source>
        <dbReference type="EMBL" id="OQS01853.1"/>
    </source>
</evidence>
<sequence length="350" mass="39686">MNNSMNDSLILVPVTPEQQYEADLHTFDSWGAPHLTLEKYIERENCLRATKFAQETLTGYVLVPRTDPKTKDILAYVEVFRRPSVLFPDNASGIIHEKGFSIGSVYTPVKHRKKGYAATMLARVIEVMQAEAKSYIMSNLYSDIGPMYYASKGWLVHRSDEALIPVAAVIPPSDLAPCPVIYSVDSYVALEHVAKASQQSMEKNLKQGQVYFPLTASCILWFDARSRFFAAHLRGLTSFPTCHGSYKVDARGQVTDQVLWMHDFRGNKLVILHWSVQPAYTWHFLEIAAKEAAKWNLEKIMLWNVEVPDALKQFNGPRDDSLASLMVKKLPEINGNIALEWIGNEKYAWI</sequence>
<dbReference type="PANTHER" id="PTHR34815">
    <property type="entry name" value="LYSINE ACETYLTRANSFERASE"/>
    <property type="match status" value="1"/>
</dbReference>
<feature type="domain" description="LYC1 C-terminal" evidence="1">
    <location>
        <begin position="202"/>
        <end position="349"/>
    </location>
</feature>
<dbReference type="Pfam" id="PF22998">
    <property type="entry name" value="GNAT_LYC1-like"/>
    <property type="match status" value="1"/>
</dbReference>
<dbReference type="InterPro" id="IPR053013">
    <property type="entry name" value="LAT"/>
</dbReference>